<dbReference type="AlphaFoldDB" id="A0A401YVW6"/>
<dbReference type="PANTHER" id="PTHR42718">
    <property type="entry name" value="MAJOR FACILITATOR SUPERFAMILY MULTIDRUG TRANSPORTER MFSC"/>
    <property type="match status" value="1"/>
</dbReference>
<feature type="transmembrane region" description="Helical" evidence="9">
    <location>
        <begin position="388"/>
        <end position="416"/>
    </location>
</feature>
<feature type="region of interest" description="Disordered" evidence="8">
    <location>
        <begin position="1"/>
        <end position="30"/>
    </location>
</feature>
<feature type="domain" description="Major facilitator superfamily (MFS) profile" evidence="10">
    <location>
        <begin position="39"/>
        <end position="486"/>
    </location>
</feature>
<feature type="compositionally biased region" description="Low complexity" evidence="8">
    <location>
        <begin position="7"/>
        <end position="28"/>
    </location>
</feature>
<evidence type="ECO:0000256" key="1">
    <source>
        <dbReference type="ARBA" id="ARBA00004651"/>
    </source>
</evidence>
<keyword evidence="6 9" id="KW-0472">Membrane</keyword>
<keyword evidence="7" id="KW-0046">Antibiotic resistance</keyword>
<dbReference type="PROSITE" id="PS50850">
    <property type="entry name" value="MFS"/>
    <property type="match status" value="1"/>
</dbReference>
<evidence type="ECO:0000256" key="4">
    <source>
        <dbReference type="ARBA" id="ARBA00022692"/>
    </source>
</evidence>
<evidence type="ECO:0000313" key="12">
    <source>
        <dbReference type="Proteomes" id="UP000286931"/>
    </source>
</evidence>
<name>A0A401YVW6_9ACTN</name>
<dbReference type="Proteomes" id="UP000286931">
    <property type="component" value="Unassembled WGS sequence"/>
</dbReference>
<dbReference type="PANTHER" id="PTHR42718:SF46">
    <property type="entry name" value="BLR6921 PROTEIN"/>
    <property type="match status" value="1"/>
</dbReference>
<evidence type="ECO:0000256" key="2">
    <source>
        <dbReference type="ARBA" id="ARBA00022448"/>
    </source>
</evidence>
<dbReference type="EMBL" id="BIFH01000029">
    <property type="protein sequence ID" value="GCD98763.1"/>
    <property type="molecule type" value="Genomic_DNA"/>
</dbReference>
<accession>A0A401YVW6</accession>
<dbReference type="Gene3D" id="1.20.1250.20">
    <property type="entry name" value="MFS general substrate transporter like domains"/>
    <property type="match status" value="2"/>
</dbReference>
<keyword evidence="4 9" id="KW-0812">Transmembrane</keyword>
<dbReference type="GO" id="GO:0005886">
    <property type="term" value="C:plasma membrane"/>
    <property type="evidence" value="ECO:0007669"/>
    <property type="project" value="UniProtKB-SubCell"/>
</dbReference>
<evidence type="ECO:0000256" key="7">
    <source>
        <dbReference type="ARBA" id="ARBA00023251"/>
    </source>
</evidence>
<dbReference type="GO" id="GO:0022857">
    <property type="term" value="F:transmembrane transporter activity"/>
    <property type="evidence" value="ECO:0007669"/>
    <property type="project" value="InterPro"/>
</dbReference>
<dbReference type="CDD" id="cd17504">
    <property type="entry name" value="MFS_MMR_MDR_like"/>
    <property type="match status" value="1"/>
</dbReference>
<feature type="transmembrane region" description="Helical" evidence="9">
    <location>
        <begin position="38"/>
        <end position="62"/>
    </location>
</feature>
<evidence type="ECO:0000256" key="5">
    <source>
        <dbReference type="ARBA" id="ARBA00022989"/>
    </source>
</evidence>
<feature type="transmembrane region" description="Helical" evidence="9">
    <location>
        <begin position="324"/>
        <end position="350"/>
    </location>
</feature>
<reference evidence="11 12" key="1">
    <citation type="submission" date="2018-12" db="EMBL/GenBank/DDBJ databases">
        <title>Draft genome sequence of Embleya hyalina NBRC 13850T.</title>
        <authorList>
            <person name="Komaki H."/>
            <person name="Hosoyama A."/>
            <person name="Kimura A."/>
            <person name="Ichikawa N."/>
            <person name="Tamura T."/>
        </authorList>
    </citation>
    <scope>NUCLEOTIDE SEQUENCE [LARGE SCALE GENOMIC DNA]</scope>
    <source>
        <strain evidence="11 12">NBRC 13850</strain>
    </source>
</reference>
<dbReference type="GO" id="GO:0046677">
    <property type="term" value="P:response to antibiotic"/>
    <property type="evidence" value="ECO:0007669"/>
    <property type="project" value="UniProtKB-KW"/>
</dbReference>
<gene>
    <name evidence="11" type="ORF">EHYA_06474</name>
</gene>
<dbReference type="InterPro" id="IPR011701">
    <property type="entry name" value="MFS"/>
</dbReference>
<feature type="transmembrane region" description="Helical" evidence="9">
    <location>
        <begin position="130"/>
        <end position="150"/>
    </location>
</feature>
<evidence type="ECO:0000256" key="9">
    <source>
        <dbReference type="SAM" id="Phobius"/>
    </source>
</evidence>
<feature type="transmembrane region" description="Helical" evidence="9">
    <location>
        <begin position="292"/>
        <end position="312"/>
    </location>
</feature>
<feature type="transmembrane region" description="Helical" evidence="9">
    <location>
        <begin position="248"/>
        <end position="271"/>
    </location>
</feature>
<feature type="transmembrane region" description="Helical" evidence="9">
    <location>
        <begin position="105"/>
        <end position="124"/>
    </location>
</feature>
<evidence type="ECO:0000256" key="3">
    <source>
        <dbReference type="ARBA" id="ARBA00022475"/>
    </source>
</evidence>
<dbReference type="InterPro" id="IPR036259">
    <property type="entry name" value="MFS_trans_sf"/>
</dbReference>
<feature type="transmembrane region" description="Helical" evidence="9">
    <location>
        <begin position="223"/>
        <end position="242"/>
    </location>
</feature>
<feature type="transmembrane region" description="Helical" evidence="9">
    <location>
        <begin position="362"/>
        <end position="382"/>
    </location>
</feature>
<evidence type="ECO:0000256" key="8">
    <source>
        <dbReference type="SAM" id="MobiDB-lite"/>
    </source>
</evidence>
<dbReference type="SUPFAM" id="SSF103473">
    <property type="entry name" value="MFS general substrate transporter"/>
    <property type="match status" value="1"/>
</dbReference>
<protein>
    <submittedName>
        <fullName evidence="11">MFS transporter</fullName>
    </submittedName>
</protein>
<dbReference type="Pfam" id="PF07690">
    <property type="entry name" value="MFS_1"/>
    <property type="match status" value="1"/>
</dbReference>
<sequence>MKSAQQAPTATVPPTAPGTPTASDAPGADRGGMNRTGFVLLVLIMGALTYSLLQSMLAPALPQIQTEIGASADATSWLMTGYLLCASVTTPILGRLGDMYGKKRLFVFTIGMLAVGSLVCALADSVGLMIIGRVIQGFGGAVFPLSFGIVRDEFPPERRAGAIGLMSAIMGIGGGIGIVVTGPIMDHLSYHWLFWIPMVTCLVTAVASWFLIPESPIRVKARIHWLGGALMSLGLVGVMLALSKGESWGWGSVNTVGLFVAGFVFLALWVFAESRAAEPLVDMRVMRLRGVWATNLGGLLVGFSMMAGMLLVPRFLQMPESTGYGFGTTVTVSGLYVLPQAFAMLLIGPMAGVIDKRFGSRLAMVAGCVLMAAGFVFLATLHTRGWHILVAMFVFGIGIGLAMSAMANLIVGAVPVEQTGIATGINTIARTVGMSCASAISTTLLTANPGPGGLPAERGFVLTFVCAAVAAIIALGVTFVVPRRAKPGARPVA</sequence>
<feature type="transmembrane region" description="Helical" evidence="9">
    <location>
        <begin position="162"/>
        <end position="180"/>
    </location>
</feature>
<dbReference type="RefSeq" id="WP_246127029.1">
    <property type="nucleotide sequence ID" value="NZ_BIFH01000029.1"/>
</dbReference>
<dbReference type="PRINTS" id="PR01036">
    <property type="entry name" value="TCRTETB"/>
</dbReference>
<comment type="caution">
    <text evidence="11">The sequence shown here is derived from an EMBL/GenBank/DDBJ whole genome shotgun (WGS) entry which is preliminary data.</text>
</comment>
<feature type="transmembrane region" description="Helical" evidence="9">
    <location>
        <begin position="192"/>
        <end position="211"/>
    </location>
</feature>
<keyword evidence="12" id="KW-1185">Reference proteome</keyword>
<feature type="transmembrane region" description="Helical" evidence="9">
    <location>
        <begin position="74"/>
        <end position="93"/>
    </location>
</feature>
<evidence type="ECO:0000256" key="6">
    <source>
        <dbReference type="ARBA" id="ARBA00023136"/>
    </source>
</evidence>
<proteinExistence type="predicted"/>
<feature type="transmembrane region" description="Helical" evidence="9">
    <location>
        <begin position="428"/>
        <end position="447"/>
    </location>
</feature>
<keyword evidence="2" id="KW-0813">Transport</keyword>
<evidence type="ECO:0000313" key="11">
    <source>
        <dbReference type="EMBL" id="GCD98763.1"/>
    </source>
</evidence>
<feature type="transmembrane region" description="Helical" evidence="9">
    <location>
        <begin position="459"/>
        <end position="481"/>
    </location>
</feature>
<dbReference type="InterPro" id="IPR020846">
    <property type="entry name" value="MFS_dom"/>
</dbReference>
<keyword evidence="5 9" id="KW-1133">Transmembrane helix</keyword>
<organism evidence="11 12">
    <name type="scientific">Embleya hyalina</name>
    <dbReference type="NCBI Taxonomy" id="516124"/>
    <lineage>
        <taxon>Bacteria</taxon>
        <taxon>Bacillati</taxon>
        <taxon>Actinomycetota</taxon>
        <taxon>Actinomycetes</taxon>
        <taxon>Kitasatosporales</taxon>
        <taxon>Streptomycetaceae</taxon>
        <taxon>Embleya</taxon>
    </lineage>
</organism>
<evidence type="ECO:0000259" key="10">
    <source>
        <dbReference type="PROSITE" id="PS50850"/>
    </source>
</evidence>
<comment type="subcellular location">
    <subcellularLocation>
        <location evidence="1">Cell membrane</location>
        <topology evidence="1">Multi-pass membrane protein</topology>
    </subcellularLocation>
</comment>
<keyword evidence="3" id="KW-1003">Cell membrane</keyword>